<dbReference type="EMBL" id="LAZR01010673">
    <property type="protein sequence ID" value="KKM65732.1"/>
    <property type="molecule type" value="Genomic_DNA"/>
</dbReference>
<feature type="region of interest" description="Disordered" evidence="2">
    <location>
        <begin position="703"/>
        <end position="723"/>
    </location>
</feature>
<gene>
    <name evidence="3" type="ORF">LCGC14_1488320</name>
</gene>
<comment type="caution">
    <text evidence="3">The sequence shown here is derived from an EMBL/GenBank/DDBJ whole genome shotgun (WGS) entry which is preliminary data.</text>
</comment>
<evidence type="ECO:0000256" key="2">
    <source>
        <dbReference type="SAM" id="MobiDB-lite"/>
    </source>
</evidence>
<keyword evidence="1" id="KW-0175">Coiled coil</keyword>
<accession>A0A0F9M9A9</accession>
<feature type="coiled-coil region" evidence="1">
    <location>
        <begin position="277"/>
        <end position="315"/>
    </location>
</feature>
<evidence type="ECO:0000313" key="3">
    <source>
        <dbReference type="EMBL" id="KKM65732.1"/>
    </source>
</evidence>
<feature type="non-terminal residue" evidence="3">
    <location>
        <position position="1"/>
    </location>
</feature>
<evidence type="ECO:0000256" key="1">
    <source>
        <dbReference type="SAM" id="Coils"/>
    </source>
</evidence>
<organism evidence="3">
    <name type="scientific">marine sediment metagenome</name>
    <dbReference type="NCBI Taxonomy" id="412755"/>
    <lineage>
        <taxon>unclassified sequences</taxon>
        <taxon>metagenomes</taxon>
        <taxon>ecological metagenomes</taxon>
    </lineage>
</organism>
<sequence length="1162" mass="128715">VEAIPLMAEAAIGTVVAGPVGGIVVMAQPIVGNTYQTARKKGTDPFPAFMQATLTGYGEAAIEQWTFGKKIGLAKGIGKIVEEGGKRILWEGTKLYVRGTAEEGSQKFNENLWNWVFTDRSQILTEGVMQAAAVGGPLETVMGGAFAGGGMMLSKGETVSIVPNSEKIRRVEALRNRANESSLSDDEKIELNKTFDQTLVDINDGKFDSGPVDIEAEAQPEAQIDAAETVTKGQEALLEESNKRQAARYEELLELVGQGDELAAQEIQEMTMGGPLTEEQQKEYDDLLKKVQEGDEEAAQQIQELTTDEQNAERNLPAYEVLFEAMMEGDEAAATALLNGEYKGARAAIAELETEGRVDPTLPATDEQTRNFATIKVHSLARLLGLKKKDRQQIQFDLIGQKSLKGMSVAEVKKVEDYFVAQAKERGLSTSTGKELAEVIKLHTTQKEVQALSGVKPAAWKRILQTPGRVLNQFLLQSKRVERLLEALDGFTEGPIYNSIWKVTQTQLVNSRTSHNERVARFREALVDIMTPELQTDEGIADASATIQAEDKAAGKKERKLSKRAVRKLVGDSLWAKYITGGKILIAETTETDPELSLSPSERIGIYLAMKNENSLIHLREGNLAAYADPDIVLIQIVESMTGQERQIGDWILRDLEANFERANGAAKLGLGRDLEQQDNYFPIRVIDVTDIQQEDYLTLLEDKPKRPSAKAEPGEVKKRQKGANRPINLDSFSVYLNHLTRIEQFIHMAPVAKSVGKILNTKEFRQALNDTTAGHGTQILDKWLKNSIRGHAIERTTGFAAKTLLWMRQKGVLFALAGNIPSVARQFLSGFNAAASHPTTLTYMIKYLTQSANPKFYNTLEQRMLDRSDVMKTRSFERELANVKHQAQAARVLVGKKEFSEKALAWQKWADKRTVTIAWNSFYDSAIHSESVQKQFDLDGSEETAAAYADKMIARTQPMGDVEHLPDFFTGGPIERLLSTFMNQVNNNWNFWAHDIYGMRKAGKISNKMVAYRVLFSNILPAMIFGAISRGGPPDDWKDAMFDWAIYSISPVFLLGRIVTDALLGFAGGKTAVEDLLPSNFGKTLQALIKGQPKKAAVPALKTVGGLTGRIPNQAIRAGQGVYDLWTGETDDLRRLIYSDWSLTRYGWPEGADEGRESIER</sequence>
<name>A0A0F9M9A9_9ZZZZ</name>
<reference evidence="3" key="1">
    <citation type="journal article" date="2015" name="Nature">
        <title>Complex archaea that bridge the gap between prokaryotes and eukaryotes.</title>
        <authorList>
            <person name="Spang A."/>
            <person name="Saw J.H."/>
            <person name="Jorgensen S.L."/>
            <person name="Zaremba-Niedzwiedzka K."/>
            <person name="Martijn J."/>
            <person name="Lind A.E."/>
            <person name="van Eijk R."/>
            <person name="Schleper C."/>
            <person name="Guy L."/>
            <person name="Ettema T.J."/>
        </authorList>
    </citation>
    <scope>NUCLEOTIDE SEQUENCE</scope>
</reference>
<dbReference type="AlphaFoldDB" id="A0A0F9M9A9"/>
<proteinExistence type="predicted"/>
<protein>
    <submittedName>
        <fullName evidence="3">Uncharacterized protein</fullName>
    </submittedName>
</protein>